<feature type="region of interest" description="Disordered" evidence="1">
    <location>
        <begin position="1"/>
        <end position="27"/>
    </location>
</feature>
<reference evidence="2 3" key="2">
    <citation type="journal article" date="2008" name="Appl. Environ. Microbiol.">
        <title>Complete genome sequence of Nitrosospira multiformis, an ammonia-oxidizing bacterium from the soil environment.</title>
        <authorList>
            <person name="Norton J.M."/>
            <person name="Klotz M.G."/>
            <person name="Stein L.Y."/>
            <person name="Arp D.J."/>
            <person name="Bottomley P.J."/>
            <person name="Chain P.S."/>
            <person name="Hauser L.J."/>
            <person name="Land M.L."/>
            <person name="Larimer F.W."/>
            <person name="Shin M.W."/>
            <person name="Starkenburg S.R."/>
        </authorList>
    </citation>
    <scope>NUCLEOTIDE SEQUENCE [LARGE SCALE GENOMIC DNA]</scope>
    <source>
        <strain evidence="3">ATCC 25196 / NCIMB 11849 / C 71</strain>
    </source>
</reference>
<protein>
    <submittedName>
        <fullName evidence="2">Uncharacterized protein</fullName>
    </submittedName>
</protein>
<accession>Q2YC66</accession>
<dbReference type="RefSeq" id="WP_011379709.1">
    <property type="nucleotide sequence ID" value="NZ_FNVK01000001.1"/>
</dbReference>
<dbReference type="HOGENOM" id="CLU_2539126_0_0_4"/>
<name>Q2YC66_NITMU</name>
<gene>
    <name evidence="2" type="ordered locus">Nmul_A0347</name>
</gene>
<dbReference type="STRING" id="323848.Nmul_A0347"/>
<organism evidence="2 3">
    <name type="scientific">Nitrosospira multiformis (strain ATCC 25196 / NCIMB 11849 / C 71)</name>
    <dbReference type="NCBI Taxonomy" id="323848"/>
    <lineage>
        <taxon>Bacteria</taxon>
        <taxon>Pseudomonadati</taxon>
        <taxon>Pseudomonadota</taxon>
        <taxon>Betaproteobacteria</taxon>
        <taxon>Nitrosomonadales</taxon>
        <taxon>Nitrosomonadaceae</taxon>
        <taxon>Nitrosospira</taxon>
    </lineage>
</organism>
<dbReference type="AlphaFoldDB" id="Q2YC66"/>
<evidence type="ECO:0000256" key="1">
    <source>
        <dbReference type="SAM" id="MobiDB-lite"/>
    </source>
</evidence>
<sequence length="83" mass="9664">MKKRECRQILANSGQGKKRPWRLRSGEERKGSSRSLFSVFSAVDNRRRMYNEGENGIPYFHSCPTFRQEGLSLFLPVFAGMMF</sequence>
<dbReference type="KEGG" id="nmu:Nmul_A0347"/>
<dbReference type="EMBL" id="CP000103">
    <property type="protein sequence ID" value="ABB73655.1"/>
    <property type="molecule type" value="Genomic_DNA"/>
</dbReference>
<evidence type="ECO:0000313" key="3">
    <source>
        <dbReference type="Proteomes" id="UP000002718"/>
    </source>
</evidence>
<keyword evidence="3" id="KW-1185">Reference proteome</keyword>
<proteinExistence type="predicted"/>
<evidence type="ECO:0000313" key="2">
    <source>
        <dbReference type="EMBL" id="ABB73655.1"/>
    </source>
</evidence>
<dbReference type="Proteomes" id="UP000002718">
    <property type="component" value="Chromosome"/>
</dbReference>
<reference evidence="3" key="1">
    <citation type="submission" date="2005-08" db="EMBL/GenBank/DDBJ databases">
        <title>Complete sequence of chromosome 1 of Nitrosospira multiformis ATCC 25196.</title>
        <authorList>
            <person name="Copeland A."/>
            <person name="Lucas S."/>
            <person name="Lapidus A."/>
            <person name="Barry K."/>
            <person name="Detter J.C."/>
            <person name="Glavina T."/>
            <person name="Hammon N."/>
            <person name="Israni S."/>
            <person name="Pitluck S."/>
            <person name="Chain P."/>
            <person name="Malfatti S."/>
            <person name="Shin M."/>
            <person name="Vergez L."/>
            <person name="Schmutz J."/>
            <person name="Larimer F."/>
            <person name="Land M."/>
            <person name="Hauser L."/>
            <person name="Kyrpides N."/>
            <person name="Lykidis A."/>
            <person name="Richardson P."/>
        </authorList>
    </citation>
    <scope>NUCLEOTIDE SEQUENCE [LARGE SCALE GENOMIC DNA]</scope>
    <source>
        <strain evidence="3">ATCC 25196 / NCIMB 11849 / C 71</strain>
    </source>
</reference>